<comment type="caution">
    <text evidence="2">The sequence shown here is derived from an EMBL/GenBank/DDBJ whole genome shotgun (WGS) entry which is preliminary data.</text>
</comment>
<dbReference type="Proteomes" id="UP001632037">
    <property type="component" value="Unassembled WGS sequence"/>
</dbReference>
<reference evidence="2 3" key="1">
    <citation type="submission" date="2024-09" db="EMBL/GenBank/DDBJ databases">
        <title>Genome sequencing and assembly of Phytophthora oleae, isolate VK10A, causative agent of rot of olive drupes.</title>
        <authorList>
            <person name="Conti Taguali S."/>
            <person name="Riolo M."/>
            <person name="La Spada F."/>
            <person name="Cacciola S.O."/>
            <person name="Dionisio G."/>
        </authorList>
    </citation>
    <scope>NUCLEOTIDE SEQUENCE [LARGE SCALE GENOMIC DNA]</scope>
    <source>
        <strain evidence="2 3">VK10A</strain>
    </source>
</reference>
<name>A0ABD3FY23_9STRA</name>
<dbReference type="EMBL" id="JBIMZQ010000006">
    <property type="protein sequence ID" value="KAL3671099.1"/>
    <property type="molecule type" value="Genomic_DNA"/>
</dbReference>
<feature type="region of interest" description="Disordered" evidence="1">
    <location>
        <begin position="870"/>
        <end position="900"/>
    </location>
</feature>
<feature type="region of interest" description="Disordered" evidence="1">
    <location>
        <begin position="1265"/>
        <end position="1291"/>
    </location>
</feature>
<evidence type="ECO:0008006" key="4">
    <source>
        <dbReference type="Google" id="ProtNLM"/>
    </source>
</evidence>
<gene>
    <name evidence="2" type="ORF">V7S43_004281</name>
</gene>
<accession>A0ABD3FY23</accession>
<evidence type="ECO:0000313" key="3">
    <source>
        <dbReference type="Proteomes" id="UP001632037"/>
    </source>
</evidence>
<feature type="region of interest" description="Disordered" evidence="1">
    <location>
        <begin position="1303"/>
        <end position="1338"/>
    </location>
</feature>
<feature type="region of interest" description="Disordered" evidence="1">
    <location>
        <begin position="363"/>
        <end position="385"/>
    </location>
</feature>
<evidence type="ECO:0000313" key="2">
    <source>
        <dbReference type="EMBL" id="KAL3671099.1"/>
    </source>
</evidence>
<proteinExistence type="predicted"/>
<organism evidence="2 3">
    <name type="scientific">Phytophthora oleae</name>
    <dbReference type="NCBI Taxonomy" id="2107226"/>
    <lineage>
        <taxon>Eukaryota</taxon>
        <taxon>Sar</taxon>
        <taxon>Stramenopiles</taxon>
        <taxon>Oomycota</taxon>
        <taxon>Peronosporomycetes</taxon>
        <taxon>Peronosporales</taxon>
        <taxon>Peronosporaceae</taxon>
        <taxon>Phytophthora</taxon>
    </lineage>
</organism>
<protein>
    <recommendedName>
        <fullName evidence="4">EF-hand domain-containing protein</fullName>
    </recommendedName>
</protein>
<keyword evidence="3" id="KW-1185">Reference proteome</keyword>
<evidence type="ECO:0000256" key="1">
    <source>
        <dbReference type="SAM" id="MobiDB-lite"/>
    </source>
</evidence>
<feature type="region of interest" description="Disordered" evidence="1">
    <location>
        <begin position="1409"/>
        <end position="1440"/>
    </location>
</feature>
<sequence length="1548" mass="172807">MRRQRGESLSERLRSEVQVSAALWQIGPSAEANAAVGGSKLNGSRQPLTTKVERDEFPCPREVKPLIFFYKYLQPIGADGSDHNGNVRKLRVNLPLTVVCERSNAQELVLWLRTDAQGNIIREEKTPLWRKKLHSDLVPGSTPESDPILAVRSVARWKNSNKSSGSAVVLTRRTLDPVVAVPCELPTCIQQFIHCRGSQASVYRIFWSGQERKCFAVNLTSSLKSTEVPEDIDTVNSSTSNGLSASTMAALNAAFEAAMATATQTARFYCVTVSPDARDCARWPKLRGAAIAEGVQATTRIVEHVQLQLPTLRFHAMTTDFIKDTNGVWWLTRVVDFTASSSIEPPRDDGFSSRDSAVLIPEALRSKHGTNEPQDAPDSPRETSLLRGDEFNNALNTRSCFLCGSSCELTPTFRAQLEATLKGQTRESRSTVAMEVPAIDEFRMTLTMALDTIFLMRQRGVSLPVWENAVSTVRKSQLRDVCDFPTCMLCYRVYQQQNQLQLLAKELHSALSPNNSSKQPEEDEDTMNLPTDGVGMATSAASGLAGSQLLSTELRYRQETPKSILNNLEAFRSEIIPPSLLRRTDSPEMRPTWSVLTPVRGADVDPTATQLRIVFFFHELQDGGPDLVPTDFYLEYQLGQNVTRVQLEGSKMHTPNRWQLCEARVHYLCATLDAFSEFCAHKRLLIKLKAKPLIENNDDSENDQDEQKRSRDQEEFFGYTLLPLRMVNTAAKWFGNSLQPESRTDYLLELHTASHGLLTLKLTVGLLVDPVPLAHVRDVLRDRIFLEEEPPRGVYWPPPSHCLGGLAIPRDWVGALMPSEYTKILPMRRRETHSINPVRTSIPSRTHIASINPGTRGLTQRSSQLLDIPTTPLNKTIDKNQAKTTQELASSGGNTDEDQGEVRARSLSLAMAGTTLSRACLAAKRIVFRVTEDAATRTFPTVFLAALLRHASFANPITSSCFPSTSLSSWNSPARFQFARRYSVDRLLAEVKPESLPMLALLGELLLVLLEEREIPAVVDASTLEALLEPFWQQGSGWRSIPRTRSSCLPERRVIWNRAIRRWEAATGNALLDEASVPEGSMKALVLACEVTLKVEIGDFRAKMIALVLCELFEQMETLDNGYIEIAELRSLAKCLPDQESSYMEKYVDEEVGMREKLTQADVEALGELVERQRRLAVRTLLHSLIGSTVMADALARFDRVGSGEMNLEEFRELSSEALLAQRKVFQAFQEEPKKARDGFCLRHGLAEVYATDSVCVLCATEYQGESSPPKPVTSVEKSPEPPQLVHLNAGESLDAVQTTLRFNPPSERSSDADSDEEKQHANRRASSPARLERFRSGNKVLEGLETEADANSGSRRRRAIFTRKAVTSGQMVDSKLENMLNKLQAAERTIVVGEGQVKERKASVAVRSRQPSLSMTREETAIEDTASCSDLGNHRRKSTAATLSSQISIQEDISGPDKMKKKRLKKKILKKTTRRLRSTTPLPTSASLSKLLHMELSDRRRVLATSASETIIEKAVRIEQRRKELDRLILNEVQEVKQRLAKLLERA</sequence>
<feature type="compositionally biased region" description="Polar residues" evidence="1">
    <location>
        <begin position="882"/>
        <end position="894"/>
    </location>
</feature>